<dbReference type="EC" id="6.5.1.1" evidence="2"/>
<keyword evidence="2" id="KW-0436">Ligase</keyword>
<dbReference type="Proteomes" id="UP001319060">
    <property type="component" value="Unassembled WGS sequence"/>
</dbReference>
<accession>A0ABS2ZFC9</accession>
<evidence type="ECO:0000313" key="2">
    <source>
        <dbReference type="EMBL" id="MBN3546141.1"/>
    </source>
</evidence>
<gene>
    <name evidence="2" type="primary">ligD</name>
    <name evidence="2" type="ORF">JYA64_12605</name>
</gene>
<dbReference type="PANTHER" id="PTHR42705">
    <property type="entry name" value="BIFUNCTIONAL NON-HOMOLOGOUS END JOINING PROTEIN LIGD"/>
    <property type="match status" value="1"/>
</dbReference>
<proteinExistence type="predicted"/>
<dbReference type="InterPro" id="IPR052171">
    <property type="entry name" value="NHEJ_LigD"/>
</dbReference>
<dbReference type="InterPro" id="IPR014145">
    <property type="entry name" value="LigD_pol_dom"/>
</dbReference>
<evidence type="ECO:0000259" key="1">
    <source>
        <dbReference type="Pfam" id="PF21686"/>
    </source>
</evidence>
<sequence>MGKPAKEQLNLQVNGEIVTLTSPDKPLWPERNIVKVEYMNYLTQMAPYMLPFLKNRALTVIRYPHGAGDERFYQKNCPDYAPQYVLTVKEEDINYIVCNNLPTLLWLGNQLAFEFHIPYRPSGTRYPSEIVMDLDPPSRNEFQLSVEAALMIKEICDRLNLVTFIKTSGNKGMQIYIPLPTDQVTFDESRLFTEFLAHYLIEREPQWFTVERLKKNRGNKCYIDYIQHAEGKTIIAPYSVRGNKDALVAAPLYWREVTQSLKPDMFPLTTIHDRVKEIGDPFKDFFTINQKQPILPVLQALKEKSL</sequence>
<name>A0ABS2ZFC9_9BACL</name>
<evidence type="ECO:0000313" key="3">
    <source>
        <dbReference type="Proteomes" id="UP001319060"/>
    </source>
</evidence>
<dbReference type="Pfam" id="PF21686">
    <property type="entry name" value="LigD_Prim-Pol"/>
    <property type="match status" value="1"/>
</dbReference>
<protein>
    <submittedName>
        <fullName evidence="2">Non-homologous end-joining DNA ligase</fullName>
        <ecNumber evidence="2">6.5.1.1</ecNumber>
    </submittedName>
</protein>
<dbReference type="GO" id="GO:0003910">
    <property type="term" value="F:DNA ligase (ATP) activity"/>
    <property type="evidence" value="ECO:0007669"/>
    <property type="project" value="UniProtKB-EC"/>
</dbReference>
<feature type="domain" description="DNA ligase D polymerase" evidence="1">
    <location>
        <begin position="35"/>
        <end position="282"/>
    </location>
</feature>
<keyword evidence="3" id="KW-1185">Reference proteome</keyword>
<comment type="caution">
    <text evidence="2">The sequence shown here is derived from an EMBL/GenBank/DDBJ whole genome shotgun (WGS) entry which is preliminary data.</text>
</comment>
<dbReference type="EMBL" id="JAFHKS010000043">
    <property type="protein sequence ID" value="MBN3546141.1"/>
    <property type="molecule type" value="Genomic_DNA"/>
</dbReference>
<dbReference type="Gene3D" id="3.90.920.10">
    <property type="entry name" value="DNA primase, PRIM domain"/>
    <property type="match status" value="1"/>
</dbReference>
<reference evidence="2 3" key="1">
    <citation type="submission" date="2021-01" db="EMBL/GenBank/DDBJ databases">
        <title>Genome Sequencing of Type Strains.</title>
        <authorList>
            <person name="Lemaire J.F."/>
            <person name="Inderbitzin P."/>
            <person name="Collins S.B."/>
            <person name="Wespe N."/>
            <person name="Knight-Connoni V."/>
        </authorList>
    </citation>
    <scope>NUCLEOTIDE SEQUENCE [LARGE SCALE GENOMIC DNA]</scope>
    <source>
        <strain evidence="2 3">DSM 14730</strain>
    </source>
</reference>
<dbReference type="NCBIfam" id="TIGR02778">
    <property type="entry name" value="ligD_pol"/>
    <property type="match status" value="1"/>
</dbReference>
<dbReference type="PANTHER" id="PTHR42705:SF2">
    <property type="entry name" value="BIFUNCTIONAL NON-HOMOLOGOUS END JOINING PROTEIN LIGD"/>
    <property type="match status" value="1"/>
</dbReference>
<organism evidence="2 3">
    <name type="scientific">Fictibacillus barbaricus</name>
    <dbReference type="NCBI Taxonomy" id="182136"/>
    <lineage>
        <taxon>Bacteria</taxon>
        <taxon>Bacillati</taxon>
        <taxon>Bacillota</taxon>
        <taxon>Bacilli</taxon>
        <taxon>Bacillales</taxon>
        <taxon>Fictibacillaceae</taxon>
        <taxon>Fictibacillus</taxon>
    </lineage>
</organism>
<dbReference type="RefSeq" id="WP_188402955.1">
    <property type="nucleotide sequence ID" value="NZ_BMCE01000002.1"/>
</dbReference>